<feature type="transmembrane region" description="Helical" evidence="8">
    <location>
        <begin position="6"/>
        <end position="24"/>
    </location>
</feature>
<evidence type="ECO:0000313" key="10">
    <source>
        <dbReference type="EMBL" id="UOQ92485.1"/>
    </source>
</evidence>
<dbReference type="EMBL" id="CP095074">
    <property type="protein sequence ID" value="UOQ92485.1"/>
    <property type="molecule type" value="Genomic_DNA"/>
</dbReference>
<name>A0ABY4GWE0_9BACI</name>
<evidence type="ECO:0000256" key="1">
    <source>
        <dbReference type="ARBA" id="ARBA00004651"/>
    </source>
</evidence>
<evidence type="ECO:0000256" key="2">
    <source>
        <dbReference type="ARBA" id="ARBA00006448"/>
    </source>
</evidence>
<evidence type="ECO:0000256" key="6">
    <source>
        <dbReference type="ARBA" id="ARBA00023136"/>
    </source>
</evidence>
<protein>
    <submittedName>
        <fullName evidence="10">DUF421 domain-containing protein</fullName>
    </submittedName>
</protein>
<comment type="subcellular location">
    <subcellularLocation>
        <location evidence="1">Cell membrane</location>
        <topology evidence="1">Multi-pass membrane protein</topology>
    </subcellularLocation>
</comment>
<dbReference type="Pfam" id="PF04239">
    <property type="entry name" value="DUF421"/>
    <property type="match status" value="1"/>
</dbReference>
<evidence type="ECO:0000256" key="4">
    <source>
        <dbReference type="ARBA" id="ARBA00022692"/>
    </source>
</evidence>
<feature type="transmembrane region" description="Helical" evidence="8">
    <location>
        <begin position="31"/>
        <end position="50"/>
    </location>
</feature>
<evidence type="ECO:0000256" key="8">
    <source>
        <dbReference type="SAM" id="Phobius"/>
    </source>
</evidence>
<evidence type="ECO:0000256" key="7">
    <source>
        <dbReference type="SAM" id="MobiDB-lite"/>
    </source>
</evidence>
<organism evidence="10 11">
    <name type="scientific">Halobacillus shinanisalinarum</name>
    <dbReference type="NCBI Taxonomy" id="2932258"/>
    <lineage>
        <taxon>Bacteria</taxon>
        <taxon>Bacillati</taxon>
        <taxon>Bacillota</taxon>
        <taxon>Bacilli</taxon>
        <taxon>Bacillales</taxon>
        <taxon>Bacillaceae</taxon>
        <taxon>Halobacillus</taxon>
    </lineage>
</organism>
<feature type="compositionally biased region" description="Polar residues" evidence="7">
    <location>
        <begin position="171"/>
        <end position="185"/>
    </location>
</feature>
<gene>
    <name evidence="10" type="ORF">MUO14_18815</name>
</gene>
<keyword evidence="3" id="KW-1003">Cell membrane</keyword>
<feature type="transmembrane region" description="Helical" evidence="8">
    <location>
        <begin position="56"/>
        <end position="75"/>
    </location>
</feature>
<keyword evidence="6 8" id="KW-0472">Membrane</keyword>
<feature type="region of interest" description="Disordered" evidence="7">
    <location>
        <begin position="171"/>
        <end position="205"/>
    </location>
</feature>
<dbReference type="Proteomes" id="UP000831880">
    <property type="component" value="Chromosome"/>
</dbReference>
<proteinExistence type="inferred from homology"/>
<evidence type="ECO:0000256" key="5">
    <source>
        <dbReference type="ARBA" id="ARBA00022989"/>
    </source>
</evidence>
<keyword evidence="5 8" id="KW-1133">Transmembrane helix</keyword>
<comment type="similarity">
    <text evidence="2">Belongs to the UPF0702 family.</text>
</comment>
<keyword evidence="4 8" id="KW-0812">Transmembrane</keyword>
<feature type="compositionally biased region" description="Basic and acidic residues" evidence="7">
    <location>
        <begin position="187"/>
        <end position="196"/>
    </location>
</feature>
<feature type="domain" description="YetF C-terminal" evidence="9">
    <location>
        <begin position="78"/>
        <end position="148"/>
    </location>
</feature>
<evidence type="ECO:0000256" key="3">
    <source>
        <dbReference type="ARBA" id="ARBA00022475"/>
    </source>
</evidence>
<sequence>MDWDWIWKAVLIIVVGTLILRIAGRKSISQMTLAQTVIMIGIGSLLIQPVAGKNVWTTFGVGAVLVLTLVVIEYGQVKMNWFEKFITGQSVSIIKNGQLDEKNLKKLRFTVDQLEMKLRQQNVSTISDLKSATLEPNGQVGYELMENKKPATKQDIEDMKKEILSLKNALGSNVGMQESPKSTGNDIFKEVEDKGRNQNPPQQLQ</sequence>
<dbReference type="InterPro" id="IPR023090">
    <property type="entry name" value="UPF0702_alpha/beta_dom_sf"/>
</dbReference>
<evidence type="ECO:0000259" key="9">
    <source>
        <dbReference type="Pfam" id="PF04239"/>
    </source>
</evidence>
<dbReference type="RefSeq" id="WP_244752093.1">
    <property type="nucleotide sequence ID" value="NZ_CP095074.1"/>
</dbReference>
<dbReference type="Gene3D" id="3.30.240.20">
    <property type="entry name" value="bsu07140 like domains"/>
    <property type="match status" value="1"/>
</dbReference>
<dbReference type="PANTHER" id="PTHR34582">
    <property type="entry name" value="UPF0702 TRANSMEMBRANE PROTEIN YCAP"/>
    <property type="match status" value="1"/>
</dbReference>
<reference evidence="10 11" key="1">
    <citation type="submission" date="2022-04" db="EMBL/GenBank/DDBJ databases">
        <title>Halobacillus sp. isolated from saltern.</title>
        <authorList>
            <person name="Won M."/>
            <person name="Lee C.-M."/>
            <person name="Woen H.-Y."/>
            <person name="Kwon S.-W."/>
        </authorList>
    </citation>
    <scope>NUCLEOTIDE SEQUENCE [LARGE SCALE GENOMIC DNA]</scope>
    <source>
        <strain evidence="10 11">SSTM10-2</strain>
    </source>
</reference>
<keyword evidence="11" id="KW-1185">Reference proteome</keyword>
<accession>A0ABY4GWE0</accession>
<dbReference type="InterPro" id="IPR007353">
    <property type="entry name" value="DUF421"/>
</dbReference>
<dbReference type="PANTHER" id="PTHR34582:SF2">
    <property type="entry name" value="UPF0702 TRANSMEMBRANE PROTEIN YDFR"/>
    <property type="match status" value="1"/>
</dbReference>
<evidence type="ECO:0000313" key="11">
    <source>
        <dbReference type="Proteomes" id="UP000831880"/>
    </source>
</evidence>